<dbReference type="EMBL" id="CP046415">
    <property type="protein sequence ID" value="QGT78775.1"/>
    <property type="molecule type" value="Genomic_DNA"/>
</dbReference>
<dbReference type="AlphaFoldDB" id="A0A6I6D3Q3"/>
<dbReference type="RefSeq" id="WP_156574309.1">
    <property type="nucleotide sequence ID" value="NZ_CP046415.1"/>
</dbReference>
<name>A0A6I6D3Q3_9GAMM</name>
<keyword evidence="2" id="KW-0472">Membrane</keyword>
<evidence type="ECO:0000256" key="1">
    <source>
        <dbReference type="SAM" id="MobiDB-lite"/>
    </source>
</evidence>
<evidence type="ECO:0000256" key="2">
    <source>
        <dbReference type="SAM" id="Phobius"/>
    </source>
</evidence>
<sequence length="82" mass="9467">MDLLLIVLVAIAMLLLALRGRQKRRRPAPRRAPGPASARPARRRSFSRYPREDWRYWRDLAIVIALVLLLLIATAFIGTRYA</sequence>
<feature type="transmembrane region" description="Helical" evidence="2">
    <location>
        <begin position="60"/>
        <end position="79"/>
    </location>
</feature>
<keyword evidence="4" id="KW-1185">Reference proteome</keyword>
<keyword evidence="2" id="KW-0812">Transmembrane</keyword>
<dbReference type="Proteomes" id="UP000427716">
    <property type="component" value="Chromosome"/>
</dbReference>
<gene>
    <name evidence="3" type="ORF">GM160_07600</name>
</gene>
<reference evidence="3 4" key="1">
    <citation type="submission" date="2019-11" db="EMBL/GenBank/DDBJ databases">
        <authorList>
            <person name="Zhang J."/>
            <person name="Sun C."/>
        </authorList>
    </citation>
    <scope>NUCLEOTIDE SEQUENCE [LARGE SCALE GENOMIC DNA]</scope>
    <source>
        <strain evidence="4">sp2</strain>
    </source>
</reference>
<feature type="region of interest" description="Disordered" evidence="1">
    <location>
        <begin position="21"/>
        <end position="44"/>
    </location>
</feature>
<organism evidence="3 4">
    <name type="scientific">Guyparkeria halophila</name>
    <dbReference type="NCBI Taxonomy" id="47960"/>
    <lineage>
        <taxon>Bacteria</taxon>
        <taxon>Pseudomonadati</taxon>
        <taxon>Pseudomonadota</taxon>
        <taxon>Gammaproteobacteria</taxon>
        <taxon>Chromatiales</taxon>
        <taxon>Thioalkalibacteraceae</taxon>
        <taxon>Guyparkeria</taxon>
    </lineage>
</organism>
<evidence type="ECO:0000313" key="4">
    <source>
        <dbReference type="Proteomes" id="UP000427716"/>
    </source>
</evidence>
<keyword evidence="2" id="KW-1133">Transmembrane helix</keyword>
<proteinExistence type="predicted"/>
<accession>A0A6I6D3Q3</accession>
<evidence type="ECO:0000313" key="3">
    <source>
        <dbReference type="EMBL" id="QGT78775.1"/>
    </source>
</evidence>
<dbReference type="KEGG" id="ghl:GM160_07600"/>
<protein>
    <submittedName>
        <fullName evidence="3">Uncharacterized protein</fullName>
    </submittedName>
</protein>